<reference evidence="2 3" key="1">
    <citation type="submission" date="2017-03" db="EMBL/GenBank/DDBJ databases">
        <authorList>
            <person name="Afonso C.L."/>
            <person name="Miller P.J."/>
            <person name="Scott M.A."/>
            <person name="Spackman E."/>
            <person name="Goraichik I."/>
            <person name="Dimitrov K.M."/>
            <person name="Suarez D.L."/>
            <person name="Swayne D.E."/>
        </authorList>
    </citation>
    <scope>NUCLEOTIDE SEQUENCE [LARGE SCALE GENOMIC DNA]</scope>
    <source>
        <strain evidence="2 3">CECT 7971</strain>
    </source>
</reference>
<keyword evidence="1" id="KW-1133">Transmembrane helix</keyword>
<dbReference type="STRING" id="658057.SAMN04488032_11037"/>
<organism evidence="2 3">
    <name type="scientific">Pacificibacter marinus</name>
    <dbReference type="NCBI Taxonomy" id="658057"/>
    <lineage>
        <taxon>Bacteria</taxon>
        <taxon>Pseudomonadati</taxon>
        <taxon>Pseudomonadota</taxon>
        <taxon>Alphaproteobacteria</taxon>
        <taxon>Rhodobacterales</taxon>
        <taxon>Roseobacteraceae</taxon>
        <taxon>Pacificibacter</taxon>
    </lineage>
</organism>
<gene>
    <name evidence="2" type="ORF">PAM7971_02621</name>
</gene>
<feature type="transmembrane region" description="Helical" evidence="1">
    <location>
        <begin position="141"/>
        <end position="159"/>
    </location>
</feature>
<protein>
    <submittedName>
        <fullName evidence="2">Uncharacterized protein</fullName>
    </submittedName>
</protein>
<keyword evidence="3" id="KW-1185">Reference proteome</keyword>
<dbReference type="EMBL" id="FWFW01000008">
    <property type="protein sequence ID" value="SLN52173.1"/>
    <property type="molecule type" value="Genomic_DNA"/>
</dbReference>
<evidence type="ECO:0000313" key="3">
    <source>
        <dbReference type="Proteomes" id="UP000193307"/>
    </source>
</evidence>
<keyword evidence="1" id="KW-0812">Transmembrane</keyword>
<feature type="transmembrane region" description="Helical" evidence="1">
    <location>
        <begin position="21"/>
        <end position="42"/>
    </location>
</feature>
<evidence type="ECO:0000313" key="2">
    <source>
        <dbReference type="EMBL" id="SLN52173.1"/>
    </source>
</evidence>
<feature type="transmembrane region" description="Helical" evidence="1">
    <location>
        <begin position="216"/>
        <end position="236"/>
    </location>
</feature>
<feature type="transmembrane region" description="Helical" evidence="1">
    <location>
        <begin position="190"/>
        <end position="210"/>
    </location>
</feature>
<proteinExistence type="predicted"/>
<feature type="transmembrane region" description="Helical" evidence="1">
    <location>
        <begin position="62"/>
        <end position="80"/>
    </location>
</feature>
<dbReference type="RefSeq" id="WP_085849744.1">
    <property type="nucleotide sequence ID" value="NZ_FNZV01000010.1"/>
</dbReference>
<dbReference type="AlphaFoldDB" id="A0A1Y5SZW5"/>
<evidence type="ECO:0000256" key="1">
    <source>
        <dbReference type="SAM" id="Phobius"/>
    </source>
</evidence>
<name>A0A1Y5SZW5_9RHOB</name>
<accession>A0A1Y5SZW5</accession>
<dbReference type="OrthoDB" id="7704812at2"/>
<dbReference type="Proteomes" id="UP000193307">
    <property type="component" value="Unassembled WGS sequence"/>
</dbReference>
<sequence length="249" mass="27267">MTGYLLFKHAVQRVFQNLDEALAISGLIWIGTMAIIVVASTYAPTLPLTPEAWAEVPSMYKWIFFGSNVVVLLAGIWIAVEWHRFVLLGERPKTIIPPFRVQLFADYLGKSILITFLLCALTLGAMLAILIILMITGPVTLLIFAGALFCFTFMLYVFYRLSPVLPAAALGDRLTFRSAWTMTASYKTPIFRAAILMIFATMLAQIPTAFLGNGPISLVFSLVVGWAGLMVGVSLLSSIYELAVSGDDG</sequence>
<keyword evidence="1" id="KW-0472">Membrane</keyword>
<feature type="transmembrane region" description="Helical" evidence="1">
    <location>
        <begin position="112"/>
        <end position="135"/>
    </location>
</feature>